<dbReference type="GO" id="GO:0003723">
    <property type="term" value="F:RNA binding"/>
    <property type="evidence" value="ECO:0007669"/>
    <property type="project" value="TreeGrafter"/>
</dbReference>
<evidence type="ECO:0000256" key="7">
    <source>
        <dbReference type="SAM" id="MobiDB-lite"/>
    </source>
</evidence>
<evidence type="ECO:0000256" key="4">
    <source>
        <dbReference type="ARBA" id="ARBA00022806"/>
    </source>
</evidence>
<proteinExistence type="predicted"/>
<keyword evidence="4" id="KW-0347">Helicase</keyword>
<dbReference type="EMBL" id="KB870809">
    <property type="protein sequence ID" value="EOA23334.1"/>
    <property type="molecule type" value="Genomic_DNA"/>
</dbReference>
<feature type="domain" description="Helicase associated" evidence="8">
    <location>
        <begin position="6"/>
        <end position="24"/>
    </location>
</feature>
<dbReference type="PANTHER" id="PTHR18934:SF91">
    <property type="entry name" value="PRE-MRNA-SPLICING FACTOR ATP-DEPENDENT RNA HELICASE PRP16"/>
    <property type="match status" value="1"/>
</dbReference>
<evidence type="ECO:0000313" key="10">
    <source>
        <dbReference type="Proteomes" id="UP000029121"/>
    </source>
</evidence>
<dbReference type="STRING" id="81985.R0H240"/>
<evidence type="ECO:0000256" key="5">
    <source>
        <dbReference type="ARBA" id="ARBA00022840"/>
    </source>
</evidence>
<evidence type="ECO:0000256" key="6">
    <source>
        <dbReference type="ARBA" id="ARBA00047984"/>
    </source>
</evidence>
<dbReference type="GO" id="GO:0003724">
    <property type="term" value="F:RNA helicase activity"/>
    <property type="evidence" value="ECO:0007669"/>
    <property type="project" value="UniProtKB-EC"/>
</dbReference>
<comment type="catalytic activity">
    <reaction evidence="6">
        <text>ATP + H2O = ADP + phosphate + H(+)</text>
        <dbReference type="Rhea" id="RHEA:13065"/>
        <dbReference type="ChEBI" id="CHEBI:15377"/>
        <dbReference type="ChEBI" id="CHEBI:15378"/>
        <dbReference type="ChEBI" id="CHEBI:30616"/>
        <dbReference type="ChEBI" id="CHEBI:43474"/>
        <dbReference type="ChEBI" id="CHEBI:456216"/>
        <dbReference type="EC" id="3.6.4.13"/>
    </reaction>
</comment>
<keyword evidence="2" id="KW-0547">Nucleotide-binding</keyword>
<name>R0H240_9BRAS</name>
<evidence type="ECO:0000256" key="2">
    <source>
        <dbReference type="ARBA" id="ARBA00022741"/>
    </source>
</evidence>
<dbReference type="Pfam" id="PF04408">
    <property type="entry name" value="WHD_HA2"/>
    <property type="match status" value="1"/>
</dbReference>
<dbReference type="GO" id="GO:0005524">
    <property type="term" value="F:ATP binding"/>
    <property type="evidence" value="ECO:0007669"/>
    <property type="project" value="UniProtKB-KW"/>
</dbReference>
<feature type="region of interest" description="Disordered" evidence="7">
    <location>
        <begin position="98"/>
        <end position="144"/>
    </location>
</feature>
<evidence type="ECO:0000256" key="1">
    <source>
        <dbReference type="ARBA" id="ARBA00012552"/>
    </source>
</evidence>
<reference evidence="10" key="1">
    <citation type="journal article" date="2013" name="Nat. Genet.">
        <title>The Capsella rubella genome and the genomic consequences of rapid mating system evolution.</title>
        <authorList>
            <person name="Slotte T."/>
            <person name="Hazzouri K.M."/>
            <person name="Agren J.A."/>
            <person name="Koenig D."/>
            <person name="Maumus F."/>
            <person name="Guo Y.L."/>
            <person name="Steige K."/>
            <person name="Platts A.E."/>
            <person name="Escobar J.S."/>
            <person name="Newman L.K."/>
            <person name="Wang W."/>
            <person name="Mandakova T."/>
            <person name="Vello E."/>
            <person name="Smith L.M."/>
            <person name="Henz S.R."/>
            <person name="Steffen J."/>
            <person name="Takuno S."/>
            <person name="Brandvain Y."/>
            <person name="Coop G."/>
            <person name="Andolfatto P."/>
            <person name="Hu T.T."/>
            <person name="Blanchette M."/>
            <person name="Clark R.M."/>
            <person name="Quesneville H."/>
            <person name="Nordborg M."/>
            <person name="Gaut B.S."/>
            <person name="Lysak M.A."/>
            <person name="Jenkins J."/>
            <person name="Grimwood J."/>
            <person name="Chapman J."/>
            <person name="Prochnik S."/>
            <person name="Shu S."/>
            <person name="Rokhsar D."/>
            <person name="Schmutz J."/>
            <person name="Weigel D."/>
            <person name="Wright S.I."/>
        </authorList>
    </citation>
    <scope>NUCLEOTIDE SEQUENCE [LARGE SCALE GENOMIC DNA]</scope>
    <source>
        <strain evidence="10">cv. Monte Gargano</strain>
    </source>
</reference>
<dbReference type="EC" id="3.6.4.13" evidence="1"/>
<dbReference type="PANTHER" id="PTHR18934">
    <property type="entry name" value="ATP-DEPENDENT RNA HELICASE"/>
    <property type="match status" value="1"/>
</dbReference>
<organism evidence="9 10">
    <name type="scientific">Capsella rubella</name>
    <dbReference type="NCBI Taxonomy" id="81985"/>
    <lineage>
        <taxon>Eukaryota</taxon>
        <taxon>Viridiplantae</taxon>
        <taxon>Streptophyta</taxon>
        <taxon>Embryophyta</taxon>
        <taxon>Tracheophyta</taxon>
        <taxon>Spermatophyta</taxon>
        <taxon>Magnoliopsida</taxon>
        <taxon>eudicotyledons</taxon>
        <taxon>Gunneridae</taxon>
        <taxon>Pentapetalae</taxon>
        <taxon>rosids</taxon>
        <taxon>malvids</taxon>
        <taxon>Brassicales</taxon>
        <taxon>Brassicaceae</taxon>
        <taxon>Camelineae</taxon>
        <taxon>Capsella</taxon>
    </lineage>
</organism>
<dbReference type="eggNOG" id="KOG0924">
    <property type="taxonomic scope" value="Eukaryota"/>
</dbReference>
<keyword evidence="10" id="KW-1185">Reference proteome</keyword>
<dbReference type="InterPro" id="IPR048333">
    <property type="entry name" value="HA2_WH"/>
</dbReference>
<accession>R0H240</accession>
<dbReference type="Proteomes" id="UP000029121">
    <property type="component" value="Unassembled WGS sequence"/>
</dbReference>
<dbReference type="GO" id="GO:0016787">
    <property type="term" value="F:hydrolase activity"/>
    <property type="evidence" value="ECO:0007669"/>
    <property type="project" value="UniProtKB-KW"/>
</dbReference>
<protein>
    <recommendedName>
        <fullName evidence="1">RNA helicase</fullName>
        <ecNumber evidence="1">3.6.4.13</ecNumber>
    </recommendedName>
</protein>
<evidence type="ECO:0000256" key="3">
    <source>
        <dbReference type="ARBA" id="ARBA00022801"/>
    </source>
</evidence>
<keyword evidence="5" id="KW-0067">ATP-binding</keyword>
<evidence type="ECO:0000313" key="9">
    <source>
        <dbReference type="EMBL" id="EOA23334.1"/>
    </source>
</evidence>
<gene>
    <name evidence="9" type="ORF">CARUB_v10019385mg</name>
</gene>
<evidence type="ECO:0000259" key="8">
    <source>
        <dbReference type="Pfam" id="PF04408"/>
    </source>
</evidence>
<keyword evidence="3" id="KW-0378">Hydrolase</keyword>
<sequence>MRLLRDSNVGRLTELGWKMVEFPLDSPLAKMLLMEKAREVRSQLLDILKQLKIPLTSCGPDWDIVRKAICSAYFHNSARLNGVGEYVNCRTRMPCHLHPSSARSGGVEKQSEREKRKRAKQQQQVSGHGMKIGTTYLRPQKFGL</sequence>
<dbReference type="AlphaFoldDB" id="R0H240"/>
<dbReference type="Gene3D" id="1.20.120.1080">
    <property type="match status" value="1"/>
</dbReference>